<dbReference type="Pfam" id="PF10995">
    <property type="entry name" value="CBP_BcsE"/>
    <property type="match status" value="1"/>
</dbReference>
<name>A0ABU3QZK1_9GAMM</name>
<proteinExistence type="predicted"/>
<reference evidence="1 2" key="1">
    <citation type="submission" date="2023-10" db="EMBL/GenBank/DDBJ databases">
        <title>Psychrosphaera aquimaarina strain SW33 isolated from seawater.</title>
        <authorList>
            <person name="Bayburt H."/>
            <person name="Kim J.M."/>
            <person name="Choi B.J."/>
            <person name="Jeon C.O."/>
        </authorList>
    </citation>
    <scope>NUCLEOTIDE SEQUENCE [LARGE SCALE GENOMIC DNA]</scope>
    <source>
        <strain evidence="1 2">KCTC 52743</strain>
    </source>
</reference>
<accession>A0ABU3QZK1</accession>
<comment type="caution">
    <text evidence="1">The sequence shown here is derived from an EMBL/GenBank/DDBJ whole genome shotgun (WGS) entry which is preliminary data.</text>
</comment>
<dbReference type="InterPro" id="IPR017745">
    <property type="entry name" value="BcsE"/>
</dbReference>
<dbReference type="Proteomes" id="UP001257914">
    <property type="component" value="Unassembled WGS sequence"/>
</dbReference>
<keyword evidence="2" id="KW-1185">Reference proteome</keyword>
<protein>
    <submittedName>
        <fullName evidence="1">BcsE family c-di-GMP-binding protein</fullName>
    </submittedName>
</protein>
<evidence type="ECO:0000313" key="2">
    <source>
        <dbReference type="Proteomes" id="UP001257914"/>
    </source>
</evidence>
<dbReference type="EMBL" id="JAWCUA010000007">
    <property type="protein sequence ID" value="MDU0112852.1"/>
    <property type="molecule type" value="Genomic_DNA"/>
</dbReference>
<gene>
    <name evidence="1" type="ORF">RT723_07540</name>
</gene>
<sequence length="515" mass="58699">MSDLNITGLPPLINALEKGRVYCITVQSSSWFDLLMSHITGNNNTLLTFRNVAVDYPNVVEKYNDKQIDIITVEQKSLVKLSKKISRLVIEFSQLRIKNGALYIDASDQLLGSNKNNEQLITELKHFAKKQNVSIVLLFSEGDKGSNVQTLLTEHRTDFYGVMKFEGEVDPNMLQIDIWYTDTGCVVNQNYRVQNLNGRVALTKSDNINFATEQFEKSNVIVDENHTEISVILNRSWELAKDQDDLFRLVKENPSATVIIHGLNSISLKDLAKKIYKLRQLAGENLKVIVLEVNVHLRMTEQNILRCLGANLILPRKIQINTLTNIISATENLVFVGDLTADFYDIYDEELMPSQMGYLAPNIFKGELEKLSHSSKKYGISSSLIILKIPSGIAAMDTIKYAKFQRHGDIYCIIDNFVYIYLFGCRDEDINITLTHILGAEPLLIFSSGKRYVTQDAVALQIMKLHEYIENNPVVDFHSRIVEFTEHKEKMENMRSDKMDYFEINVAVPANLKLK</sequence>
<evidence type="ECO:0000313" key="1">
    <source>
        <dbReference type="EMBL" id="MDU0112852.1"/>
    </source>
</evidence>
<dbReference type="RefSeq" id="WP_315946523.1">
    <property type="nucleotide sequence ID" value="NZ_JAWCUA010000007.1"/>
</dbReference>
<organism evidence="1 2">
    <name type="scientific">Psychrosphaera aquimarina</name>
    <dbReference type="NCBI Taxonomy" id="2044854"/>
    <lineage>
        <taxon>Bacteria</taxon>
        <taxon>Pseudomonadati</taxon>
        <taxon>Pseudomonadota</taxon>
        <taxon>Gammaproteobacteria</taxon>
        <taxon>Alteromonadales</taxon>
        <taxon>Pseudoalteromonadaceae</taxon>
        <taxon>Psychrosphaera</taxon>
    </lineage>
</organism>